<evidence type="ECO:0000256" key="1">
    <source>
        <dbReference type="SAM" id="MobiDB-lite"/>
    </source>
</evidence>
<accession>A0A285NVQ4</accession>
<gene>
    <name evidence="2" type="ORF">SAMN06269185_2010</name>
</gene>
<dbReference type="AlphaFoldDB" id="A0A285NVQ4"/>
<evidence type="ECO:0000313" key="2">
    <source>
        <dbReference type="EMBL" id="SNZ13003.1"/>
    </source>
</evidence>
<dbReference type="RefSeq" id="WP_097008921.1">
    <property type="nucleotide sequence ID" value="NZ_OBEJ01000002.1"/>
</dbReference>
<proteinExistence type="predicted"/>
<organism evidence="2 3">
    <name type="scientific">Natronoarchaeum philippinense</name>
    <dbReference type="NCBI Taxonomy" id="558529"/>
    <lineage>
        <taxon>Archaea</taxon>
        <taxon>Methanobacteriati</taxon>
        <taxon>Methanobacteriota</taxon>
        <taxon>Stenosarchaea group</taxon>
        <taxon>Halobacteria</taxon>
        <taxon>Halobacteriales</taxon>
        <taxon>Natronoarchaeaceae</taxon>
    </lineage>
</organism>
<evidence type="ECO:0000313" key="3">
    <source>
        <dbReference type="Proteomes" id="UP000219453"/>
    </source>
</evidence>
<name>A0A285NVQ4_NATPI</name>
<feature type="region of interest" description="Disordered" evidence="1">
    <location>
        <begin position="52"/>
        <end position="73"/>
    </location>
</feature>
<keyword evidence="3" id="KW-1185">Reference proteome</keyword>
<dbReference type="EMBL" id="OBEJ01000002">
    <property type="protein sequence ID" value="SNZ13003.1"/>
    <property type="molecule type" value="Genomic_DNA"/>
</dbReference>
<dbReference type="OrthoDB" id="200131at2157"/>
<sequence>MKRLSLLIVVLAAVATGAALAGAGPFQSDAEPTGPPEIESFEITDRGCQDDVRKFSSSSSGTDGTEFGTIDTATPETELSAQIRRTSPEGAAITTYRIDLRTHETTTANETCPGRIAYRIEYDTHASDDTVGHRVATTVDGQTVSCGGATSGPDLGCNRLMTESTTHWSNESDAAA</sequence>
<dbReference type="Proteomes" id="UP000219453">
    <property type="component" value="Unassembled WGS sequence"/>
</dbReference>
<reference evidence="2 3" key="1">
    <citation type="submission" date="2017-09" db="EMBL/GenBank/DDBJ databases">
        <authorList>
            <person name="Ehlers B."/>
            <person name="Leendertz F.H."/>
        </authorList>
    </citation>
    <scope>NUCLEOTIDE SEQUENCE [LARGE SCALE GENOMIC DNA]</scope>
    <source>
        <strain evidence="2 3">DSM 27208</strain>
    </source>
</reference>
<protein>
    <submittedName>
        <fullName evidence="2">Uncharacterized protein</fullName>
    </submittedName>
</protein>